<dbReference type="OMA" id="LFCEGFC"/>
<evidence type="ECO:0000259" key="3">
    <source>
        <dbReference type="PROSITE" id="PS51293"/>
    </source>
</evidence>
<dbReference type="Pfam" id="PF00249">
    <property type="entry name" value="Myb_DNA-binding"/>
    <property type="match status" value="2"/>
</dbReference>
<feature type="compositionally biased region" description="Polar residues" evidence="1">
    <location>
        <begin position="58"/>
        <end position="79"/>
    </location>
</feature>
<evidence type="ECO:0000259" key="2">
    <source>
        <dbReference type="PROSITE" id="PS50090"/>
    </source>
</evidence>
<feature type="compositionally biased region" description="Basic and acidic residues" evidence="1">
    <location>
        <begin position="14"/>
        <end position="25"/>
    </location>
</feature>
<feature type="compositionally biased region" description="Basic residues" evidence="1">
    <location>
        <begin position="721"/>
        <end position="733"/>
    </location>
</feature>
<feature type="compositionally biased region" description="Low complexity" evidence="1">
    <location>
        <begin position="109"/>
        <end position="123"/>
    </location>
</feature>
<feature type="compositionally biased region" description="Acidic residues" evidence="1">
    <location>
        <begin position="372"/>
        <end position="394"/>
    </location>
</feature>
<evidence type="ECO:0000256" key="1">
    <source>
        <dbReference type="SAM" id="MobiDB-lite"/>
    </source>
</evidence>
<evidence type="ECO:0000313" key="5">
    <source>
        <dbReference type="Proteomes" id="UP000002258"/>
    </source>
</evidence>
<dbReference type="PANTHER" id="PTHR13992:SF39">
    <property type="entry name" value="SMRTER, ISOFORM G"/>
    <property type="match status" value="1"/>
</dbReference>
<dbReference type="Proteomes" id="UP000002258">
    <property type="component" value="Chromosome 1"/>
</dbReference>
<dbReference type="PROSITE" id="PS50090">
    <property type="entry name" value="MYB_LIKE"/>
    <property type="match status" value="1"/>
</dbReference>
<feature type="region of interest" description="Disordered" evidence="1">
    <location>
        <begin position="808"/>
        <end position="834"/>
    </location>
</feature>
<feature type="compositionally biased region" description="Polar residues" evidence="1">
    <location>
        <begin position="293"/>
        <end position="317"/>
    </location>
</feature>
<name>A3GI02_PICST</name>
<accession>A3GI02</accession>
<dbReference type="FunFam" id="1.10.10.60:FF:000431">
    <property type="entry name" value="Set3C deacetylase complex subunit"/>
    <property type="match status" value="1"/>
</dbReference>
<feature type="compositionally biased region" description="Low complexity" evidence="1">
    <location>
        <begin position="132"/>
        <end position="151"/>
    </location>
</feature>
<feature type="compositionally biased region" description="Polar residues" evidence="1">
    <location>
        <begin position="171"/>
        <end position="194"/>
    </location>
</feature>
<feature type="compositionally biased region" description="Low complexity" evidence="1">
    <location>
        <begin position="1099"/>
        <end position="1110"/>
    </location>
</feature>
<dbReference type="FunCoup" id="A3GI02">
    <property type="interactions" value="146"/>
</dbReference>
<evidence type="ECO:0000313" key="4">
    <source>
        <dbReference type="EMBL" id="EAZ63144.1"/>
    </source>
</evidence>
<dbReference type="STRING" id="322104.A3GI02"/>
<dbReference type="SUPFAM" id="SSF46689">
    <property type="entry name" value="Homeodomain-like"/>
    <property type="match status" value="2"/>
</dbReference>
<feature type="region of interest" description="Disordered" evidence="1">
    <location>
        <begin position="542"/>
        <end position="585"/>
    </location>
</feature>
<keyword evidence="5" id="KW-1185">Reference proteome</keyword>
<feature type="compositionally biased region" description="Basic and acidic residues" evidence="1">
    <location>
        <begin position="159"/>
        <end position="170"/>
    </location>
</feature>
<reference evidence="4 5" key="1">
    <citation type="journal article" date="2007" name="Nat. Biotechnol.">
        <title>Genome sequence of the lignocellulose-bioconverting and xylose-fermenting yeast Pichia stipitis.</title>
        <authorList>
            <person name="Jeffries T.W."/>
            <person name="Grigoriev I.V."/>
            <person name="Grimwood J."/>
            <person name="Laplaza J.M."/>
            <person name="Aerts A."/>
            <person name="Salamov A."/>
            <person name="Schmutz J."/>
            <person name="Lindquist E."/>
            <person name="Dehal P."/>
            <person name="Shapiro H."/>
            <person name="Jin Y.S."/>
            <person name="Passoth V."/>
            <person name="Richardson P.M."/>
        </authorList>
    </citation>
    <scope>NUCLEOTIDE SEQUENCE [LARGE SCALE GENOMIC DNA]</scope>
    <source>
        <strain evidence="5">ATCC 58785 / CBS 6054 / NBRC 10063 / NRRL Y-11545</strain>
    </source>
</reference>
<dbReference type="AlphaFoldDB" id="A3GI02"/>
<dbReference type="EMBL" id="AAVQ01000002">
    <property type="protein sequence ID" value="EAZ63144.1"/>
    <property type="molecule type" value="Genomic_DNA"/>
</dbReference>
<dbReference type="eggNOG" id="KOG1878">
    <property type="taxonomic scope" value="Eukaryota"/>
</dbReference>
<feature type="region of interest" description="Disordered" evidence="1">
    <location>
        <begin position="721"/>
        <end position="767"/>
    </location>
</feature>
<dbReference type="InterPro" id="IPR017884">
    <property type="entry name" value="SANT_dom"/>
</dbReference>
<keyword evidence="4" id="KW-0238">DNA-binding</keyword>
<feature type="compositionally biased region" description="Low complexity" evidence="1">
    <location>
        <begin position="44"/>
        <end position="57"/>
    </location>
</feature>
<dbReference type="PROSITE" id="PS51293">
    <property type="entry name" value="SANT"/>
    <property type="match status" value="1"/>
</dbReference>
<protein>
    <submittedName>
        <fullName evidence="4">DNA-binding protein SNT1</fullName>
    </submittedName>
</protein>
<proteinExistence type="predicted"/>
<dbReference type="RefSeq" id="XP_001387167.1">
    <property type="nucleotide sequence ID" value="XM_001387130.1"/>
</dbReference>
<feature type="domain" description="SANT" evidence="3">
    <location>
        <begin position="657"/>
        <end position="709"/>
    </location>
</feature>
<dbReference type="HOGENOM" id="CLU_299559_0_0_1"/>
<dbReference type="Gene3D" id="1.10.10.60">
    <property type="entry name" value="Homeodomain-like"/>
    <property type="match status" value="1"/>
</dbReference>
<dbReference type="InParanoid" id="A3GI02"/>
<dbReference type="OrthoDB" id="10258692at2759"/>
<dbReference type="GeneID" id="4851901"/>
<feature type="compositionally biased region" description="Polar residues" evidence="1">
    <location>
        <begin position="88"/>
        <end position="100"/>
    </location>
</feature>
<feature type="region of interest" description="Disordered" evidence="1">
    <location>
        <begin position="1"/>
        <end position="397"/>
    </location>
</feature>
<comment type="caution">
    <text evidence="4">The sequence shown here is derived from an EMBL/GenBank/DDBJ whole genome shotgun (WGS) entry which is preliminary data.</text>
</comment>
<dbReference type="SMART" id="SM00717">
    <property type="entry name" value="SANT"/>
    <property type="match status" value="2"/>
</dbReference>
<feature type="compositionally biased region" description="Polar residues" evidence="1">
    <location>
        <begin position="734"/>
        <end position="745"/>
    </location>
</feature>
<dbReference type="Gene3D" id="1.20.58.1880">
    <property type="match status" value="1"/>
</dbReference>
<dbReference type="InterPro" id="IPR051571">
    <property type="entry name" value="N-CoR_corepressor"/>
</dbReference>
<feature type="compositionally biased region" description="Polar residues" evidence="1">
    <location>
        <begin position="206"/>
        <end position="240"/>
    </location>
</feature>
<feature type="domain" description="Myb-like" evidence="2">
    <location>
        <begin position="877"/>
        <end position="927"/>
    </location>
</feature>
<dbReference type="CDD" id="cd00167">
    <property type="entry name" value="SANT"/>
    <property type="match status" value="2"/>
</dbReference>
<feature type="compositionally biased region" description="Basic and acidic residues" evidence="1">
    <location>
        <begin position="542"/>
        <end position="558"/>
    </location>
</feature>
<dbReference type="GO" id="GO:0034967">
    <property type="term" value="C:Set3 complex"/>
    <property type="evidence" value="ECO:0007669"/>
    <property type="project" value="TreeGrafter"/>
</dbReference>
<dbReference type="GO" id="GO:0003677">
    <property type="term" value="F:DNA binding"/>
    <property type="evidence" value="ECO:0007669"/>
    <property type="project" value="UniProtKB-KW"/>
</dbReference>
<dbReference type="GO" id="GO:0006357">
    <property type="term" value="P:regulation of transcription by RNA polymerase II"/>
    <property type="evidence" value="ECO:0007669"/>
    <property type="project" value="TreeGrafter"/>
</dbReference>
<feature type="region of interest" description="Disordered" evidence="1">
    <location>
        <begin position="852"/>
        <end position="878"/>
    </location>
</feature>
<dbReference type="KEGG" id="pic:PICST_66693"/>
<feature type="compositionally biased region" description="Basic and acidic residues" evidence="1">
    <location>
        <begin position="348"/>
        <end position="371"/>
    </location>
</feature>
<organism evidence="4 5">
    <name type="scientific">Scheffersomyces stipitis (strain ATCC 58785 / CBS 6054 / NBRC 10063 / NRRL Y-11545)</name>
    <name type="common">Yeast</name>
    <name type="synonym">Pichia stipitis</name>
    <dbReference type="NCBI Taxonomy" id="322104"/>
    <lineage>
        <taxon>Eukaryota</taxon>
        <taxon>Fungi</taxon>
        <taxon>Dikarya</taxon>
        <taxon>Ascomycota</taxon>
        <taxon>Saccharomycotina</taxon>
        <taxon>Pichiomycetes</taxon>
        <taxon>Debaryomycetaceae</taxon>
        <taxon>Scheffersomyces</taxon>
    </lineage>
</organism>
<dbReference type="InterPro" id="IPR001005">
    <property type="entry name" value="SANT/Myb"/>
</dbReference>
<gene>
    <name evidence="4" type="primary">SNT1</name>
    <name evidence="4" type="ORF">PICST_66693</name>
</gene>
<feature type="compositionally biased region" description="Low complexity" evidence="1">
    <location>
        <begin position="1133"/>
        <end position="1155"/>
    </location>
</feature>
<sequence>MSSSGSRGPPPNRYYERNEYNEYGRSRRKNFYSSNASSRRDYKSSGPGSSSLSHSKLNTNNEAIPPNASNNSGRSSFGTGPNVRDSRNNSSSYGNTNNPKTYGKHTGVSSNSPNSGQSSYTSYYPSYGKYGNFTSSSASANTTSPNADTSTGFYGSRSDSWRSDRIKSGDSRLSSSNKQVSSTYNSRFPSNSLAGNDYRKDKYDSSYAQAGPTDTSANLSGTNNLRWKSSNSVPTYNSNKVPIAGTRGSLSGSVGSRYSAKDRARGSFSSGGGSSALVNSGTKRSGDTYYPSGRNSYGSAANYGQLSKPQERFSSVKTSDRDYTKPRVSSIMKKESSDDYSPSPGFDIDTKSEIGKTDQDEQTEEEMKLEQNDMDEDDQDLDEEDDEDLQEENDDKSKIEIEIETKYEGDIRVAVEKTEVPEVVKIDVSNEICYPEGCKYPLTKIETEFELLEKEFEHKLEESGSLKYTLYQPIEDFNDYPFFSKAFKRFVLSRAALIDKLKTRNKAINRKRLTLWNDYKNGHDRWEVERKKMEQQLRLLHPPDDEMRREIDSSDNRKQFQRQFSSPENPADSAPGGAPNRRGRRHGDLVTTEAEFQEILKSLGEEQDEDPLIKAERVAAEIPELILDPVMRDDFKYMNSNNIVKDREGWTHRVKTDFVNNFSPTEHQLFCEGFCLYPKRFGAISRHMGGLRTASDCVIHYYITKKAVNYKQLLAQFKKKSTKKAGRRGKQGRSRNVSQTQTPVSTPIRDTASVSDESIDSRLAPPLSVTDSQAFSEELFTDTGRRKRAAAPVFDGKPKKPEATAIVEELSIENGVSTPPKKKQRKRKEDGVESVVTPQANGVVDRIGDETQKVDFPVPPSDLQSDSGMTDPESKERRRTISSYWSITEATMFPHLLNEHGTKWTTIADKLTTKTATMVRNYFQRNAEKNGWNKAARDADERLEAKFAAVLNPKADVEQRQYQAEQYQQQPLPQHIRVHEDPIIRQYIPMGTFQHAPPIQEPPLPTVRTHVAPLSNLLSSDTSSVPVSIKVEQQATVAPPYKAQVYQQPTLPIHHDKPALPPIFSRPQASIMSLLNSDSSPVKVEPVMKPPILPTPRKNSLNDLLNSPSSFPAYTPIGSNGNAPTVPKRNGIASLLSADADSTSSGNGGNSNQHP</sequence>
<feature type="region of interest" description="Disordered" evidence="1">
    <location>
        <begin position="1091"/>
        <end position="1155"/>
    </location>
</feature>
<dbReference type="InterPro" id="IPR009057">
    <property type="entry name" value="Homeodomain-like_sf"/>
</dbReference>
<dbReference type="PANTHER" id="PTHR13992">
    <property type="entry name" value="NUCLEAR RECEPTOR CO-REPRESSOR RELATED NCOR"/>
    <property type="match status" value="1"/>
</dbReference>